<dbReference type="PANTHER" id="PTHR11122">
    <property type="entry name" value="APOSPORY-ASSOCIATED PROTEIN C-RELATED"/>
    <property type="match status" value="1"/>
</dbReference>
<dbReference type="InterPro" id="IPR025532">
    <property type="entry name" value="G6P_1-epimerase"/>
</dbReference>
<evidence type="ECO:0000313" key="6">
    <source>
        <dbReference type="Proteomes" id="UP001520878"/>
    </source>
</evidence>
<dbReference type="PANTHER" id="PTHR11122:SF13">
    <property type="entry name" value="GLUCOSE-6-PHOSPHATE 1-EPIMERASE"/>
    <property type="match status" value="1"/>
</dbReference>
<evidence type="ECO:0000313" key="5">
    <source>
        <dbReference type="EMBL" id="MCC2615421.1"/>
    </source>
</evidence>
<dbReference type="RefSeq" id="WP_229157323.1">
    <property type="nucleotide sequence ID" value="NZ_JAJEWP010000001.1"/>
</dbReference>
<gene>
    <name evidence="5" type="ORF">LJ739_04105</name>
</gene>
<dbReference type="EMBL" id="JAJEWP010000001">
    <property type="protein sequence ID" value="MCC2615421.1"/>
    <property type="molecule type" value="Genomic_DNA"/>
</dbReference>
<evidence type="ECO:0000256" key="2">
    <source>
        <dbReference type="ARBA" id="ARBA00005866"/>
    </source>
</evidence>
<accession>A0ABS8G870</accession>
<dbReference type="Proteomes" id="UP001520878">
    <property type="component" value="Unassembled WGS sequence"/>
</dbReference>
<evidence type="ECO:0000256" key="1">
    <source>
        <dbReference type="ARBA" id="ARBA00001096"/>
    </source>
</evidence>
<evidence type="ECO:0000256" key="4">
    <source>
        <dbReference type="PIRNR" id="PIRNR016020"/>
    </source>
</evidence>
<name>A0ABS8G870_9ALTE</name>
<dbReference type="CDD" id="cd09020">
    <property type="entry name" value="D-hex-6-P-epi_like"/>
    <property type="match status" value="1"/>
</dbReference>
<dbReference type="PIRSF" id="PIRSF016020">
    <property type="entry name" value="PHexose_mutarotase"/>
    <property type="match status" value="1"/>
</dbReference>
<dbReference type="Pfam" id="PF01263">
    <property type="entry name" value="Aldose_epim"/>
    <property type="match status" value="1"/>
</dbReference>
<reference evidence="5 6" key="1">
    <citation type="submission" date="2021-10" db="EMBL/GenBank/DDBJ databases">
        <title>Draft genome of Aestuariibacter halophilus JC2043.</title>
        <authorList>
            <person name="Emsley S.A."/>
            <person name="Pfannmuller K.M."/>
            <person name="Ushijima B."/>
            <person name="Saw J.H."/>
            <person name="Videau P."/>
        </authorList>
    </citation>
    <scope>NUCLEOTIDE SEQUENCE [LARGE SCALE GENOMIC DNA]</scope>
    <source>
        <strain evidence="5 6">JC2043</strain>
    </source>
</reference>
<dbReference type="InterPro" id="IPR008183">
    <property type="entry name" value="Aldose_1/G6P_1-epimerase"/>
</dbReference>
<dbReference type="EC" id="5.1.3.15" evidence="4"/>
<dbReference type="Gene3D" id="2.70.98.10">
    <property type="match status" value="1"/>
</dbReference>
<organism evidence="5 6">
    <name type="scientific">Fluctibacter halophilus</name>
    <dbReference type="NCBI Taxonomy" id="226011"/>
    <lineage>
        <taxon>Bacteria</taxon>
        <taxon>Pseudomonadati</taxon>
        <taxon>Pseudomonadota</taxon>
        <taxon>Gammaproteobacteria</taxon>
        <taxon>Alteromonadales</taxon>
        <taxon>Alteromonadaceae</taxon>
        <taxon>Fluctibacter</taxon>
    </lineage>
</organism>
<dbReference type="InterPro" id="IPR011013">
    <property type="entry name" value="Gal_mutarotase_sf_dom"/>
</dbReference>
<comment type="catalytic activity">
    <reaction evidence="1">
        <text>alpha-D-glucose 6-phosphate = beta-D-glucose 6-phosphate</text>
        <dbReference type="Rhea" id="RHEA:16249"/>
        <dbReference type="ChEBI" id="CHEBI:58225"/>
        <dbReference type="ChEBI" id="CHEBI:58247"/>
        <dbReference type="EC" id="5.1.3.15"/>
    </reaction>
</comment>
<keyword evidence="6" id="KW-1185">Reference proteome</keyword>
<protein>
    <recommendedName>
        <fullName evidence="4">Putative glucose-6-phosphate 1-epimerase</fullName>
        <ecNumber evidence="4">5.1.3.15</ecNumber>
    </recommendedName>
</protein>
<proteinExistence type="inferred from homology"/>
<evidence type="ECO:0000256" key="3">
    <source>
        <dbReference type="ARBA" id="ARBA00023235"/>
    </source>
</evidence>
<sequence length="277" mass="30264">MQTSHTITARDDVDILSIDNQYASARIALFGAHVISFVPKKDGRERLWLSDCARFDGKTAIRGGIPVCWPWFAAHPDNPDLPSHGFLRNQQWHVDSISETAESTTVRLLPGDVNGPGFHHAVEVTLVVDIGKQLTVSLITHNRDNEAILIGGALHSYLAINDIDSVTIDGIEGPYSDKVSGLVQQDSPRPYQISGEVDRIHTSPVPAVTVTSAGEITHLHQSGHNSVVVWNPWVEKSRTMTDMPDDGYRQMLCVEAAIAPMLSLPAGENLVLSQRIG</sequence>
<comment type="similarity">
    <text evidence="2 4">Belongs to the glucose-6-phosphate 1-epimerase family.</text>
</comment>
<comment type="caution">
    <text evidence="5">The sequence shown here is derived from an EMBL/GenBank/DDBJ whole genome shotgun (WGS) entry which is preliminary data.</text>
</comment>
<dbReference type="SUPFAM" id="SSF74650">
    <property type="entry name" value="Galactose mutarotase-like"/>
    <property type="match status" value="1"/>
</dbReference>
<keyword evidence="3 4" id="KW-0413">Isomerase</keyword>
<dbReference type="InterPro" id="IPR014718">
    <property type="entry name" value="GH-type_carb-bd"/>
</dbReference>